<proteinExistence type="predicted"/>
<comment type="caution">
    <text evidence="2">The sequence shown here is derived from an EMBL/GenBank/DDBJ whole genome shotgun (WGS) entry which is preliminary data.</text>
</comment>
<feature type="transmembrane region" description="Helical" evidence="1">
    <location>
        <begin position="70"/>
        <end position="89"/>
    </location>
</feature>
<evidence type="ECO:0000313" key="2">
    <source>
        <dbReference type="EMBL" id="KAK0487895.1"/>
    </source>
</evidence>
<keyword evidence="1" id="KW-0472">Membrane</keyword>
<organism evidence="2 3">
    <name type="scientific">Armillaria novae-zelandiae</name>
    <dbReference type="NCBI Taxonomy" id="153914"/>
    <lineage>
        <taxon>Eukaryota</taxon>
        <taxon>Fungi</taxon>
        <taxon>Dikarya</taxon>
        <taxon>Basidiomycota</taxon>
        <taxon>Agaricomycotina</taxon>
        <taxon>Agaricomycetes</taxon>
        <taxon>Agaricomycetidae</taxon>
        <taxon>Agaricales</taxon>
        <taxon>Marasmiineae</taxon>
        <taxon>Physalacriaceae</taxon>
        <taxon>Armillaria</taxon>
    </lineage>
</organism>
<keyword evidence="1" id="KW-1133">Transmembrane helix</keyword>
<keyword evidence="1" id="KW-0812">Transmembrane</keyword>
<sequence>MDNMLSTSSDAYLGTGPSTNIDNNKLFSLMLRGQILSPPTKRKVLSVVDLPTLLPLDCGPYLSNLPPHSFALLAVLLVMPSFGISIAFCNPSIYWIYISVSTPNPNAAVTVGRFVTVSQRLWLSPLIFVFEGELHHLYDGEDKYQSPFLQKLWSLLQPAILSAKGRALSLAIYPSERNEVSNYRFGEKQLDFHRHPGAGYDLNGVAKNYVLRSTGGY</sequence>
<gene>
    <name evidence="2" type="ORF">IW261DRAFT_1415504</name>
</gene>
<dbReference type="AlphaFoldDB" id="A0AA39PPZ8"/>
<keyword evidence="3" id="KW-1185">Reference proteome</keyword>
<evidence type="ECO:0000256" key="1">
    <source>
        <dbReference type="SAM" id="Phobius"/>
    </source>
</evidence>
<protein>
    <submittedName>
        <fullName evidence="2">Uncharacterized protein</fullName>
    </submittedName>
</protein>
<name>A0AA39PPZ8_9AGAR</name>
<dbReference type="EMBL" id="JAUEPR010000003">
    <property type="protein sequence ID" value="KAK0487895.1"/>
    <property type="molecule type" value="Genomic_DNA"/>
</dbReference>
<reference evidence="2" key="1">
    <citation type="submission" date="2023-06" db="EMBL/GenBank/DDBJ databases">
        <authorList>
            <consortium name="Lawrence Berkeley National Laboratory"/>
            <person name="Ahrendt S."/>
            <person name="Sahu N."/>
            <person name="Indic B."/>
            <person name="Wong-Bajracharya J."/>
            <person name="Merenyi Z."/>
            <person name="Ke H.-M."/>
            <person name="Monk M."/>
            <person name="Kocsube S."/>
            <person name="Drula E."/>
            <person name="Lipzen A."/>
            <person name="Balint B."/>
            <person name="Henrissat B."/>
            <person name="Andreopoulos B."/>
            <person name="Martin F.M."/>
            <person name="Harder C.B."/>
            <person name="Rigling D."/>
            <person name="Ford K.L."/>
            <person name="Foster G.D."/>
            <person name="Pangilinan J."/>
            <person name="Papanicolaou A."/>
            <person name="Barry K."/>
            <person name="LaButti K."/>
            <person name="Viragh M."/>
            <person name="Koriabine M."/>
            <person name="Yan M."/>
            <person name="Riley R."/>
            <person name="Champramary S."/>
            <person name="Plett K.L."/>
            <person name="Tsai I.J."/>
            <person name="Slot J."/>
            <person name="Sipos G."/>
            <person name="Plett J."/>
            <person name="Nagy L.G."/>
            <person name="Grigoriev I.V."/>
        </authorList>
    </citation>
    <scope>NUCLEOTIDE SEQUENCE</scope>
    <source>
        <strain evidence="2">ICMP 16352</strain>
    </source>
</reference>
<dbReference type="Proteomes" id="UP001175227">
    <property type="component" value="Unassembled WGS sequence"/>
</dbReference>
<evidence type="ECO:0000313" key="3">
    <source>
        <dbReference type="Proteomes" id="UP001175227"/>
    </source>
</evidence>
<accession>A0AA39PPZ8</accession>